<feature type="compositionally biased region" description="Acidic residues" evidence="1">
    <location>
        <begin position="94"/>
        <end position="103"/>
    </location>
</feature>
<sequence length="255" mass="28720">MGQYWAFVNIDKRQTSGFLGKLGEFFSSATSHSLMYLLAVPAVPLALESESFHPSDPPEVAGAWAGDRVVCFGDYARSWPDGIDGDSLQTVTTSDEDSEDESESPQLLFMASCREYTYVDRGYKRESYPNNRIWALRNISKKLYVRSDGIPIIDENKNLTYYVRSGLQGLPGFGQVLLTNILWSDDNSTSMPFSDVQGSWAGDRLDIRLMDDVVEELQEEGWKDISRQEAIKLYNILLQESEVEGDLPDEPTESL</sequence>
<evidence type="ECO:0000313" key="2">
    <source>
        <dbReference type="EMBL" id="KIM36809.1"/>
    </source>
</evidence>
<dbReference type="Proteomes" id="UP000053424">
    <property type="component" value="Unassembled WGS sequence"/>
</dbReference>
<dbReference type="OrthoDB" id="2588098at2759"/>
<dbReference type="AlphaFoldDB" id="A0A0C3BXL2"/>
<reference evidence="3" key="2">
    <citation type="submission" date="2015-01" db="EMBL/GenBank/DDBJ databases">
        <title>Evolutionary Origins and Diversification of the Mycorrhizal Mutualists.</title>
        <authorList>
            <consortium name="DOE Joint Genome Institute"/>
            <consortium name="Mycorrhizal Genomics Consortium"/>
            <person name="Kohler A."/>
            <person name="Kuo A."/>
            <person name="Nagy L.G."/>
            <person name="Floudas D."/>
            <person name="Copeland A."/>
            <person name="Barry K.W."/>
            <person name="Cichocki N."/>
            <person name="Veneault-Fourrey C."/>
            <person name="LaButti K."/>
            <person name="Lindquist E.A."/>
            <person name="Lipzen A."/>
            <person name="Lundell T."/>
            <person name="Morin E."/>
            <person name="Murat C."/>
            <person name="Riley R."/>
            <person name="Ohm R."/>
            <person name="Sun H."/>
            <person name="Tunlid A."/>
            <person name="Henrissat B."/>
            <person name="Grigoriev I.V."/>
            <person name="Hibbett D.S."/>
            <person name="Martin F."/>
        </authorList>
    </citation>
    <scope>NUCLEOTIDE SEQUENCE [LARGE SCALE GENOMIC DNA]</scope>
    <source>
        <strain evidence="3">h7</strain>
    </source>
</reference>
<organism evidence="2 3">
    <name type="scientific">Hebeloma cylindrosporum</name>
    <dbReference type="NCBI Taxonomy" id="76867"/>
    <lineage>
        <taxon>Eukaryota</taxon>
        <taxon>Fungi</taxon>
        <taxon>Dikarya</taxon>
        <taxon>Basidiomycota</taxon>
        <taxon>Agaricomycotina</taxon>
        <taxon>Agaricomycetes</taxon>
        <taxon>Agaricomycetidae</taxon>
        <taxon>Agaricales</taxon>
        <taxon>Agaricineae</taxon>
        <taxon>Hymenogastraceae</taxon>
        <taxon>Hebeloma</taxon>
    </lineage>
</organism>
<proteinExistence type="predicted"/>
<keyword evidence="3" id="KW-1185">Reference proteome</keyword>
<feature type="region of interest" description="Disordered" evidence="1">
    <location>
        <begin position="86"/>
        <end position="105"/>
    </location>
</feature>
<name>A0A0C3BXL2_HEBCY</name>
<dbReference type="HOGENOM" id="CLU_044126_2_2_1"/>
<protein>
    <submittedName>
        <fullName evidence="2">Uncharacterized protein</fullName>
    </submittedName>
</protein>
<evidence type="ECO:0000313" key="3">
    <source>
        <dbReference type="Proteomes" id="UP000053424"/>
    </source>
</evidence>
<accession>A0A0C3BXL2</accession>
<dbReference type="EMBL" id="KN831802">
    <property type="protein sequence ID" value="KIM36809.1"/>
    <property type="molecule type" value="Genomic_DNA"/>
</dbReference>
<gene>
    <name evidence="2" type="ORF">M413DRAFT_448934</name>
</gene>
<evidence type="ECO:0000256" key="1">
    <source>
        <dbReference type="SAM" id="MobiDB-lite"/>
    </source>
</evidence>
<reference evidence="2 3" key="1">
    <citation type="submission" date="2014-04" db="EMBL/GenBank/DDBJ databases">
        <authorList>
            <consortium name="DOE Joint Genome Institute"/>
            <person name="Kuo A."/>
            <person name="Gay G."/>
            <person name="Dore J."/>
            <person name="Kohler A."/>
            <person name="Nagy L.G."/>
            <person name="Floudas D."/>
            <person name="Copeland A."/>
            <person name="Barry K.W."/>
            <person name="Cichocki N."/>
            <person name="Veneault-Fourrey C."/>
            <person name="LaButti K."/>
            <person name="Lindquist E.A."/>
            <person name="Lipzen A."/>
            <person name="Lundell T."/>
            <person name="Morin E."/>
            <person name="Murat C."/>
            <person name="Sun H."/>
            <person name="Tunlid A."/>
            <person name="Henrissat B."/>
            <person name="Grigoriev I.V."/>
            <person name="Hibbett D.S."/>
            <person name="Martin F."/>
            <person name="Nordberg H.P."/>
            <person name="Cantor M.N."/>
            <person name="Hua S.X."/>
        </authorList>
    </citation>
    <scope>NUCLEOTIDE SEQUENCE [LARGE SCALE GENOMIC DNA]</scope>
    <source>
        <strain evidence="3">h7</strain>
    </source>
</reference>